<dbReference type="Pfam" id="PF05995">
    <property type="entry name" value="CDO_I"/>
    <property type="match status" value="1"/>
</dbReference>
<evidence type="ECO:0000313" key="8">
    <source>
        <dbReference type="EMBL" id="KQK31559.1"/>
    </source>
</evidence>
<protein>
    <submittedName>
        <fullName evidence="9">Predicted metal-dependent enzyme of the double-stranded beta helix superfamily</fullName>
    </submittedName>
</protein>
<dbReference type="Proteomes" id="UP000051562">
    <property type="component" value="Unassembled WGS sequence"/>
</dbReference>
<evidence type="ECO:0000256" key="1">
    <source>
        <dbReference type="ARBA" id="ARBA00006622"/>
    </source>
</evidence>
<comment type="similarity">
    <text evidence="1">Belongs to the cysteine dioxygenase family.</text>
</comment>
<dbReference type="Gene3D" id="2.60.120.10">
    <property type="entry name" value="Jelly Rolls"/>
    <property type="match status" value="1"/>
</dbReference>
<feature type="binding site" evidence="7">
    <location>
        <position position="87"/>
    </location>
    <ligand>
        <name>Fe cation</name>
        <dbReference type="ChEBI" id="CHEBI:24875"/>
        <note>catalytic</note>
    </ligand>
</feature>
<dbReference type="PANTHER" id="PTHR12918:SF1">
    <property type="entry name" value="CYSTEINE DIOXYGENASE TYPE 1"/>
    <property type="match status" value="1"/>
</dbReference>
<feature type="binding site" evidence="7">
    <location>
        <position position="85"/>
    </location>
    <ligand>
        <name>Fe cation</name>
        <dbReference type="ChEBI" id="CHEBI:24875"/>
        <note>catalytic</note>
    </ligand>
</feature>
<evidence type="ECO:0000313" key="10">
    <source>
        <dbReference type="Proteomes" id="UP000051562"/>
    </source>
</evidence>
<gene>
    <name evidence="8" type="ORF">ARD30_03935</name>
    <name evidence="9" type="ORF">SAMN05660750_02293</name>
</gene>
<evidence type="ECO:0000256" key="3">
    <source>
        <dbReference type="ARBA" id="ARBA00022964"/>
    </source>
</evidence>
<reference evidence="9 11" key="2">
    <citation type="submission" date="2017-02" db="EMBL/GenBank/DDBJ databases">
        <authorList>
            <person name="Peterson S.W."/>
        </authorList>
    </citation>
    <scope>NUCLEOTIDE SEQUENCE [LARGE SCALE GENOMIC DNA]</scope>
    <source>
        <strain evidence="9 11">DSM 9653</strain>
    </source>
</reference>
<dbReference type="InterPro" id="IPR014710">
    <property type="entry name" value="RmlC-like_jellyroll"/>
</dbReference>
<keyword evidence="2 7" id="KW-0479">Metal-binding</keyword>
<evidence type="ECO:0000256" key="5">
    <source>
        <dbReference type="ARBA" id="ARBA00023004"/>
    </source>
</evidence>
<accession>A0A0Q3I981</accession>
<dbReference type="InterPro" id="IPR011051">
    <property type="entry name" value="RmlC_Cupin_sf"/>
</dbReference>
<evidence type="ECO:0000256" key="2">
    <source>
        <dbReference type="ARBA" id="ARBA00022723"/>
    </source>
</evidence>
<dbReference type="STRING" id="53254.SAMN05660750_02293"/>
<evidence type="ECO:0000313" key="9">
    <source>
        <dbReference type="EMBL" id="SKB77998.1"/>
    </source>
</evidence>
<dbReference type="PANTHER" id="PTHR12918">
    <property type="entry name" value="CYSTEINE DIOXYGENASE"/>
    <property type="match status" value="1"/>
</dbReference>
<keyword evidence="10" id="KW-1185">Reference proteome</keyword>
<feature type="binding site" evidence="7">
    <location>
        <position position="137"/>
    </location>
    <ligand>
        <name>Fe cation</name>
        <dbReference type="ChEBI" id="CHEBI:24875"/>
        <note>catalytic</note>
    </ligand>
</feature>
<keyword evidence="4" id="KW-0560">Oxidoreductase</keyword>
<dbReference type="AlphaFoldDB" id="A0A0Q3I981"/>
<dbReference type="SUPFAM" id="SSF51182">
    <property type="entry name" value="RmlC-like cupins"/>
    <property type="match status" value="1"/>
</dbReference>
<dbReference type="InterPro" id="IPR010300">
    <property type="entry name" value="CDO_1"/>
</dbReference>
<evidence type="ECO:0000313" key="11">
    <source>
        <dbReference type="Proteomes" id="UP000190130"/>
    </source>
</evidence>
<keyword evidence="6" id="KW-0883">Thioether bond</keyword>
<dbReference type="EMBL" id="LMAR01000023">
    <property type="protein sequence ID" value="KQK31559.1"/>
    <property type="molecule type" value="Genomic_DNA"/>
</dbReference>
<keyword evidence="5 7" id="KW-0408">Iron</keyword>
<dbReference type="Proteomes" id="UP000190130">
    <property type="component" value="Unassembled WGS sequence"/>
</dbReference>
<dbReference type="RefSeq" id="WP_055727325.1">
    <property type="nucleotide sequence ID" value="NZ_FUYX01000005.1"/>
</dbReference>
<evidence type="ECO:0000256" key="7">
    <source>
        <dbReference type="PIRSR" id="PIRSR610300-51"/>
    </source>
</evidence>
<dbReference type="OrthoDB" id="7059163at2"/>
<evidence type="ECO:0000256" key="6">
    <source>
        <dbReference type="PIRSR" id="PIRSR610300-50"/>
    </source>
</evidence>
<sequence length="173" mass="19055">MQGFLSEERRGAVLRSLRTDAGTLSRDYLAAAREVLQELVAMPDLVRRLPLERKAGGYSRNLLAGNEAVSVWAIVWDEGSSTCIHDHHCSCCFGVVSGSVTETWYRAIDASRAVPTEEQEREPGYVACMLPSGPNIHRMRNFGPGEAISIHIYGFDHEVRASSIETVYTAVDG</sequence>
<evidence type="ECO:0000256" key="4">
    <source>
        <dbReference type="ARBA" id="ARBA00023002"/>
    </source>
</evidence>
<dbReference type="CDD" id="cd10548">
    <property type="entry name" value="cupin_CDO"/>
    <property type="match status" value="1"/>
</dbReference>
<dbReference type="GO" id="GO:0017172">
    <property type="term" value="F:cysteine dioxygenase activity"/>
    <property type="evidence" value="ECO:0007669"/>
    <property type="project" value="TreeGrafter"/>
</dbReference>
<dbReference type="GO" id="GO:0019448">
    <property type="term" value="P:L-cysteine catabolic process"/>
    <property type="evidence" value="ECO:0007669"/>
    <property type="project" value="TreeGrafter"/>
</dbReference>
<dbReference type="GO" id="GO:0008198">
    <property type="term" value="F:ferrous iron binding"/>
    <property type="evidence" value="ECO:0007669"/>
    <property type="project" value="TreeGrafter"/>
</dbReference>
<name>A0A0Q3I981_9HYPH</name>
<keyword evidence="3" id="KW-0223">Dioxygenase</keyword>
<dbReference type="EMBL" id="FUYX01000005">
    <property type="protein sequence ID" value="SKB77998.1"/>
    <property type="molecule type" value="Genomic_DNA"/>
</dbReference>
<reference evidence="8 10" key="1">
    <citation type="submission" date="2015-10" db="EMBL/GenBank/DDBJ databases">
        <title>Draft genome of Bosea thiooxidans.</title>
        <authorList>
            <person name="Wang X."/>
        </authorList>
    </citation>
    <scope>NUCLEOTIDE SEQUENCE [LARGE SCALE GENOMIC DNA]</scope>
    <source>
        <strain evidence="8 10">CGMCC 9174</strain>
    </source>
</reference>
<organism evidence="8 10">
    <name type="scientific">Bosea thiooxidans</name>
    <dbReference type="NCBI Taxonomy" id="53254"/>
    <lineage>
        <taxon>Bacteria</taxon>
        <taxon>Pseudomonadati</taxon>
        <taxon>Pseudomonadota</taxon>
        <taxon>Alphaproteobacteria</taxon>
        <taxon>Hyphomicrobiales</taxon>
        <taxon>Boseaceae</taxon>
        <taxon>Bosea</taxon>
    </lineage>
</organism>
<proteinExistence type="inferred from homology"/>
<feature type="cross-link" description="3'-(S-cysteinyl)-tyrosine (Cys-Tyr)" evidence="6">
    <location>
        <begin position="91"/>
        <end position="153"/>
    </location>
</feature>